<reference evidence="17" key="2">
    <citation type="submission" date="2025-08" db="UniProtKB">
        <authorList>
            <consortium name="Ensembl"/>
        </authorList>
    </citation>
    <scope>IDENTIFICATION</scope>
</reference>
<dbReference type="InterPro" id="IPR015482">
    <property type="entry name" value="Syntrophin"/>
</dbReference>
<evidence type="ECO:0000256" key="12">
    <source>
        <dbReference type="ARBA" id="ARBA00023203"/>
    </source>
</evidence>
<organism evidence="17 18">
    <name type="scientific">Lepisosteus oculatus</name>
    <name type="common">Spotted gar</name>
    <dbReference type="NCBI Taxonomy" id="7918"/>
    <lineage>
        <taxon>Eukaryota</taxon>
        <taxon>Metazoa</taxon>
        <taxon>Chordata</taxon>
        <taxon>Craniata</taxon>
        <taxon>Vertebrata</taxon>
        <taxon>Euteleostomi</taxon>
        <taxon>Actinopterygii</taxon>
        <taxon>Neopterygii</taxon>
        <taxon>Holostei</taxon>
        <taxon>Semionotiformes</taxon>
        <taxon>Lepisosteidae</taxon>
        <taxon>Lepisosteus</taxon>
    </lineage>
</organism>
<keyword evidence="18" id="KW-1185">Reference proteome</keyword>
<dbReference type="InterPro" id="IPR001849">
    <property type="entry name" value="PH_domain"/>
</dbReference>
<keyword evidence="9" id="KW-0112">Calmodulin-binding</keyword>
<dbReference type="STRING" id="7918.ENSLOCP00000000876"/>
<evidence type="ECO:0000256" key="11">
    <source>
        <dbReference type="ARBA" id="ARBA00023136"/>
    </source>
</evidence>
<feature type="domain" description="PDZ" evidence="16">
    <location>
        <begin position="137"/>
        <end position="220"/>
    </location>
</feature>
<evidence type="ECO:0000256" key="10">
    <source>
        <dbReference type="ARBA" id="ARBA00022949"/>
    </source>
</evidence>
<comment type="subcellular location">
    <subcellularLocation>
        <location evidence="3">Cell junction</location>
    </subcellularLocation>
    <subcellularLocation>
        <location evidence="2">Cytoplasm</location>
        <location evidence="2">Cytoskeleton</location>
    </subcellularLocation>
    <subcellularLocation>
        <location evidence="1">Endomembrane system</location>
        <topology evidence="1">Peripheral membrane protein</topology>
    </subcellularLocation>
</comment>
<evidence type="ECO:0000256" key="14">
    <source>
        <dbReference type="SAM" id="MobiDB-lite"/>
    </source>
</evidence>
<keyword evidence="13" id="KW-0206">Cytoskeleton</keyword>
<keyword evidence="11" id="KW-0472">Membrane</keyword>
<dbReference type="InterPro" id="IPR041428">
    <property type="entry name" value="PHsplit_syntrophin"/>
</dbReference>
<evidence type="ECO:0000256" key="6">
    <source>
        <dbReference type="ARBA" id="ARBA00022553"/>
    </source>
</evidence>
<dbReference type="Ensembl" id="ENSLOCT00000000880.1">
    <property type="protein sequence ID" value="ENSLOCP00000000876.1"/>
    <property type="gene ID" value="ENSLOCG00000000786.1"/>
</dbReference>
<dbReference type="PANTHER" id="PTHR10554:SF6">
    <property type="entry name" value="ALPHA-1-SYNTROPHIN"/>
    <property type="match status" value="1"/>
</dbReference>
<dbReference type="GO" id="GO:0017080">
    <property type="term" value="F:sodium channel regulator activity"/>
    <property type="evidence" value="ECO:0000318"/>
    <property type="project" value="GO_Central"/>
</dbReference>
<feature type="domain" description="PH" evidence="15">
    <location>
        <begin position="341"/>
        <end position="449"/>
    </location>
</feature>
<keyword evidence="10" id="KW-0965">Cell junction</keyword>
<dbReference type="EMBL" id="AHAT01021276">
    <property type="status" value="NOT_ANNOTATED_CDS"/>
    <property type="molecule type" value="Genomic_DNA"/>
</dbReference>
<dbReference type="Pfam" id="PF00595">
    <property type="entry name" value="PDZ"/>
    <property type="match status" value="1"/>
</dbReference>
<feature type="region of interest" description="Disordered" evidence="14">
    <location>
        <begin position="231"/>
        <end position="257"/>
    </location>
</feature>
<dbReference type="GO" id="GO:0042383">
    <property type="term" value="C:sarcolemma"/>
    <property type="evidence" value="ECO:0000318"/>
    <property type="project" value="GO_Central"/>
</dbReference>
<dbReference type="GO" id="GO:0086005">
    <property type="term" value="P:ventricular cardiac muscle cell action potential"/>
    <property type="evidence" value="ECO:0000318"/>
    <property type="project" value="GO_Central"/>
</dbReference>
<dbReference type="FunFam" id="2.30.42.10:FF:000052">
    <property type="entry name" value="Syntrophin beta 1"/>
    <property type="match status" value="1"/>
</dbReference>
<dbReference type="AlphaFoldDB" id="W5LXL9"/>
<dbReference type="InParanoid" id="W5LXL9"/>
<dbReference type="InterPro" id="IPR011993">
    <property type="entry name" value="PH-like_dom_sf"/>
</dbReference>
<keyword evidence="12" id="KW-0009">Actin-binding</keyword>
<dbReference type="Proteomes" id="UP000018468">
    <property type="component" value="Linkage group LG18"/>
</dbReference>
<dbReference type="EMBL" id="AHAT01021277">
    <property type="status" value="NOT_ANNOTATED_CDS"/>
    <property type="molecule type" value="Genomic_DNA"/>
</dbReference>
<dbReference type="eggNOG" id="KOG3551">
    <property type="taxonomic scope" value="Eukaryota"/>
</dbReference>
<feature type="compositionally biased region" description="Pro residues" evidence="14">
    <location>
        <begin position="233"/>
        <end position="243"/>
    </location>
</feature>
<comment type="similarity">
    <text evidence="4">Belongs to the syntrophin family.</text>
</comment>
<evidence type="ECO:0000256" key="7">
    <source>
        <dbReference type="ARBA" id="ARBA00022737"/>
    </source>
</evidence>
<keyword evidence="6" id="KW-0597">Phosphoprotein</keyword>
<protein>
    <submittedName>
        <fullName evidence="17">Syntrophin alpha 1</fullName>
    </submittedName>
</protein>
<dbReference type="GO" id="GO:0031594">
    <property type="term" value="C:neuromuscular junction"/>
    <property type="evidence" value="ECO:0000318"/>
    <property type="project" value="GO_Central"/>
</dbReference>
<dbReference type="Pfam" id="PF00169">
    <property type="entry name" value="PH"/>
    <property type="match status" value="1"/>
</dbReference>
<dbReference type="GO" id="GO:0005856">
    <property type="term" value="C:cytoskeleton"/>
    <property type="evidence" value="ECO:0007669"/>
    <property type="project" value="UniProtKB-SubCell"/>
</dbReference>
<dbReference type="SMART" id="SM00233">
    <property type="entry name" value="PH"/>
    <property type="match status" value="2"/>
</dbReference>
<evidence type="ECO:0000259" key="15">
    <source>
        <dbReference type="PROSITE" id="PS50003"/>
    </source>
</evidence>
<keyword evidence="8" id="KW-0106">Calcium</keyword>
<reference evidence="18" key="1">
    <citation type="submission" date="2011-12" db="EMBL/GenBank/DDBJ databases">
        <title>The Draft Genome of Lepisosteus oculatus.</title>
        <authorList>
            <consortium name="The Broad Institute Genome Assembly &amp; Analysis Group"/>
            <consortium name="Computational R&amp;D Group"/>
            <consortium name="and Sequencing Platform"/>
            <person name="Di Palma F."/>
            <person name="Alfoldi J."/>
            <person name="Johnson J."/>
            <person name="Berlin A."/>
            <person name="Gnerre S."/>
            <person name="Jaffe D."/>
            <person name="MacCallum I."/>
            <person name="Young S."/>
            <person name="Walker B.J."/>
            <person name="Lander E.S."/>
            <person name="Lindblad-Toh K."/>
        </authorList>
    </citation>
    <scope>NUCLEOTIDE SEQUENCE [LARGE SCALE GENOMIC DNA]</scope>
</reference>
<dbReference type="Gene3D" id="2.30.29.30">
    <property type="entry name" value="Pleckstrin-homology domain (PH domain)/Phosphotyrosine-binding domain (PTB)"/>
    <property type="match status" value="2"/>
</dbReference>
<dbReference type="PROSITE" id="PS50003">
    <property type="entry name" value="PH_DOMAIN"/>
    <property type="match status" value="2"/>
</dbReference>
<dbReference type="SUPFAM" id="SSF50729">
    <property type="entry name" value="PH domain-like"/>
    <property type="match status" value="1"/>
</dbReference>
<evidence type="ECO:0000313" key="18">
    <source>
        <dbReference type="Proteomes" id="UP000018468"/>
    </source>
</evidence>
<dbReference type="GO" id="GO:0012505">
    <property type="term" value="C:endomembrane system"/>
    <property type="evidence" value="ECO:0007669"/>
    <property type="project" value="UniProtKB-SubCell"/>
</dbReference>
<dbReference type="Pfam" id="PF23012">
    <property type="entry name" value="Syntrophin_4th"/>
    <property type="match status" value="1"/>
</dbReference>
<dbReference type="GO" id="GO:0005198">
    <property type="term" value="F:structural molecule activity"/>
    <property type="evidence" value="ECO:0007669"/>
    <property type="project" value="InterPro"/>
</dbReference>
<evidence type="ECO:0000256" key="3">
    <source>
        <dbReference type="ARBA" id="ARBA00004282"/>
    </source>
</evidence>
<dbReference type="CDD" id="cd06801">
    <property type="entry name" value="PDZ_syntrophin-like"/>
    <property type="match status" value="1"/>
</dbReference>
<accession>W5LXL9</accession>
<dbReference type="PROSITE" id="PS50106">
    <property type="entry name" value="PDZ"/>
    <property type="match status" value="1"/>
</dbReference>
<dbReference type="GO" id="GO:0003779">
    <property type="term" value="F:actin binding"/>
    <property type="evidence" value="ECO:0007669"/>
    <property type="project" value="UniProtKB-KW"/>
</dbReference>
<proteinExistence type="inferred from homology"/>
<dbReference type="GO" id="GO:0005516">
    <property type="term" value="F:calmodulin binding"/>
    <property type="evidence" value="ECO:0007669"/>
    <property type="project" value="UniProtKB-KW"/>
</dbReference>
<keyword evidence="7" id="KW-0677">Repeat</keyword>
<evidence type="ECO:0000256" key="9">
    <source>
        <dbReference type="ARBA" id="ARBA00022860"/>
    </source>
</evidence>
<dbReference type="GO" id="GO:0016010">
    <property type="term" value="C:dystrophin-associated glycoprotein complex"/>
    <property type="evidence" value="ECO:0000318"/>
    <property type="project" value="GO_Central"/>
</dbReference>
<keyword evidence="5" id="KW-0963">Cytoplasm</keyword>
<dbReference type="InterPro" id="IPR055108">
    <property type="entry name" value="Syntrophin_4th"/>
</dbReference>
<dbReference type="Pfam" id="PF18012">
    <property type="entry name" value="PH_17"/>
    <property type="match status" value="1"/>
</dbReference>
<dbReference type="GeneTree" id="ENSGT00950000182863"/>
<feature type="domain" description="PH" evidence="15">
    <location>
        <begin position="62"/>
        <end position="320"/>
    </location>
</feature>
<dbReference type="SUPFAM" id="SSF50156">
    <property type="entry name" value="PDZ domain-like"/>
    <property type="match status" value="1"/>
</dbReference>
<dbReference type="PANTHER" id="PTHR10554">
    <property type="entry name" value="SYNTROPHIN"/>
    <property type="match status" value="1"/>
</dbReference>
<dbReference type="Bgee" id="ENSLOCG00000000786">
    <property type="expression patterns" value="Expressed in muscle tissue and 12 other cell types or tissues"/>
</dbReference>
<dbReference type="FunFam" id="2.30.29.30:FF:000536">
    <property type="entry name" value="Syntrophin alpha 1"/>
    <property type="match status" value="1"/>
</dbReference>
<evidence type="ECO:0000256" key="13">
    <source>
        <dbReference type="ARBA" id="ARBA00023212"/>
    </source>
</evidence>
<dbReference type="Gene3D" id="2.30.42.10">
    <property type="match status" value="1"/>
</dbReference>
<dbReference type="InterPro" id="IPR001478">
    <property type="entry name" value="PDZ"/>
</dbReference>
<evidence type="ECO:0000313" key="17">
    <source>
        <dbReference type="Ensembl" id="ENSLOCP00000000876.1"/>
    </source>
</evidence>
<reference evidence="17" key="3">
    <citation type="submission" date="2025-09" db="UniProtKB">
        <authorList>
            <consortium name="Ensembl"/>
        </authorList>
    </citation>
    <scope>IDENTIFICATION</scope>
</reference>
<dbReference type="HOGENOM" id="CLU_026406_3_1_1"/>
<feature type="compositionally biased region" description="Polar residues" evidence="14">
    <location>
        <begin position="244"/>
        <end position="257"/>
    </location>
</feature>
<sequence length="553" mass="60497">MRKAEKELSAAIARDGEGRVRGVPLSWHLRSSPPTPISVQDCQPRTEWSYSRNVLNMAAGMKAQKTGLLELRTSVDRWIRVLACLTEESLTVSPGEATVEPVNPSLSPNPLGAVNGDSTSVGSSSPVPESITNVKRTVRVTKQDVGGLGISIKGGKENKMPILISKIFKGLAADQTEALYVGDAILSVNGYDLREATHDEAVQALKKTGKEVILEVKYIKEMSAYFKNASPGAPTPWDSPPSSPQKQGVSNSPSQSMADLKEGKMIPLKMCQVTRKHCPPDTENRYLEIISSDIRTSLFLRAKDPAMAQSWYNAIQANANALLPRVKEELKSLQGGSGGKEIKHIGWLTEQLSRGTEKTVLAMVTEKDLLFFRTLPDSRDALNHPEHSHPLITTRLVHSGPGKGSPIMDSELTFALRSGTRQGVETHVFRVDSAKELSAWTRVLVDGCHCAAELIQEVTSACNWNGKECTLAVHIDKGFSLFTEEPGLSRTVLLQQPFEKLRMSSDDGTRMLFLDFGSPEAEIQLDLHSCPKTIVFIIHSFLSAKVKRLGLLA</sequence>
<dbReference type="SMART" id="SM00228">
    <property type="entry name" value="PDZ"/>
    <property type="match status" value="1"/>
</dbReference>
<evidence type="ECO:0000256" key="1">
    <source>
        <dbReference type="ARBA" id="ARBA00004184"/>
    </source>
</evidence>
<evidence type="ECO:0000256" key="5">
    <source>
        <dbReference type="ARBA" id="ARBA00022490"/>
    </source>
</evidence>
<evidence type="ECO:0000259" key="16">
    <source>
        <dbReference type="PROSITE" id="PS50106"/>
    </source>
</evidence>
<dbReference type="InterPro" id="IPR036034">
    <property type="entry name" value="PDZ_sf"/>
</dbReference>
<name>W5LXL9_LEPOC</name>
<dbReference type="GO" id="GO:0070161">
    <property type="term" value="C:anchoring junction"/>
    <property type="evidence" value="ECO:0007669"/>
    <property type="project" value="UniProtKB-SubCell"/>
</dbReference>
<evidence type="ECO:0000256" key="2">
    <source>
        <dbReference type="ARBA" id="ARBA00004245"/>
    </source>
</evidence>
<evidence type="ECO:0000256" key="8">
    <source>
        <dbReference type="ARBA" id="ARBA00022837"/>
    </source>
</evidence>
<evidence type="ECO:0000256" key="4">
    <source>
        <dbReference type="ARBA" id="ARBA00010798"/>
    </source>
</evidence>
<dbReference type="OMA" id="DLRCCPK"/>